<evidence type="ECO:0000313" key="2">
    <source>
        <dbReference type="Proteomes" id="UP001497623"/>
    </source>
</evidence>
<comment type="caution">
    <text evidence="1">The sequence shown here is derived from an EMBL/GenBank/DDBJ whole genome shotgun (WGS) entry which is preliminary data.</text>
</comment>
<dbReference type="EMBL" id="CAXKWB010021335">
    <property type="protein sequence ID" value="CAL4123120.1"/>
    <property type="molecule type" value="Genomic_DNA"/>
</dbReference>
<name>A0AAV2RGF4_MEGNR</name>
<dbReference type="Proteomes" id="UP001497623">
    <property type="component" value="Unassembled WGS sequence"/>
</dbReference>
<organism evidence="1 2">
    <name type="scientific">Meganyctiphanes norvegica</name>
    <name type="common">Northern krill</name>
    <name type="synonym">Thysanopoda norvegica</name>
    <dbReference type="NCBI Taxonomy" id="48144"/>
    <lineage>
        <taxon>Eukaryota</taxon>
        <taxon>Metazoa</taxon>
        <taxon>Ecdysozoa</taxon>
        <taxon>Arthropoda</taxon>
        <taxon>Crustacea</taxon>
        <taxon>Multicrustacea</taxon>
        <taxon>Malacostraca</taxon>
        <taxon>Eumalacostraca</taxon>
        <taxon>Eucarida</taxon>
        <taxon>Euphausiacea</taxon>
        <taxon>Euphausiidae</taxon>
        <taxon>Meganyctiphanes</taxon>
    </lineage>
</organism>
<gene>
    <name evidence="1" type="ORF">MNOR_LOCUS23808</name>
</gene>
<reference evidence="1 2" key="1">
    <citation type="submission" date="2024-05" db="EMBL/GenBank/DDBJ databases">
        <authorList>
            <person name="Wallberg A."/>
        </authorList>
    </citation>
    <scope>NUCLEOTIDE SEQUENCE [LARGE SCALE GENOMIC DNA]</scope>
</reference>
<sequence length="154" mass="16305">MYASDDLEISGIPSTVVGTSPLIPVRKRAGVRGPSSPGVVGMLVSGLELMAASTSHKVVDSSPWLRVQVPIVFRNALFTEPTRRSHHPPQCGDLGAMNLHLGALSPYTACSLVEAAMKVLALSEYTFSGMPLLATNLRKAKVKLGKSSDCTSSR</sequence>
<dbReference type="AlphaFoldDB" id="A0AAV2RGF4"/>
<accession>A0AAV2RGF4</accession>
<proteinExistence type="predicted"/>
<protein>
    <submittedName>
        <fullName evidence="1">Uncharacterized protein</fullName>
    </submittedName>
</protein>
<keyword evidence="2" id="KW-1185">Reference proteome</keyword>
<evidence type="ECO:0000313" key="1">
    <source>
        <dbReference type="EMBL" id="CAL4123120.1"/>
    </source>
</evidence>